<dbReference type="EMBL" id="CM045762">
    <property type="protein sequence ID" value="KAI8009429.1"/>
    <property type="molecule type" value="Genomic_DNA"/>
</dbReference>
<evidence type="ECO:0000313" key="2">
    <source>
        <dbReference type="Proteomes" id="UP001060215"/>
    </source>
</evidence>
<organism evidence="1 2">
    <name type="scientific">Camellia lanceoleosa</name>
    <dbReference type="NCBI Taxonomy" id="1840588"/>
    <lineage>
        <taxon>Eukaryota</taxon>
        <taxon>Viridiplantae</taxon>
        <taxon>Streptophyta</taxon>
        <taxon>Embryophyta</taxon>
        <taxon>Tracheophyta</taxon>
        <taxon>Spermatophyta</taxon>
        <taxon>Magnoliopsida</taxon>
        <taxon>eudicotyledons</taxon>
        <taxon>Gunneridae</taxon>
        <taxon>Pentapetalae</taxon>
        <taxon>asterids</taxon>
        <taxon>Ericales</taxon>
        <taxon>Theaceae</taxon>
        <taxon>Camellia</taxon>
    </lineage>
</organism>
<evidence type="ECO:0000313" key="1">
    <source>
        <dbReference type="EMBL" id="KAI8009429.1"/>
    </source>
</evidence>
<gene>
    <name evidence="1" type="ORF">LOK49_LG06G02384</name>
</gene>
<comment type="caution">
    <text evidence="1">The sequence shown here is derived from an EMBL/GenBank/DDBJ whole genome shotgun (WGS) entry which is preliminary data.</text>
</comment>
<sequence>MASLVATTFLAITLSIFITQNGVVKVAEATWCVARSEASHQALQAALDYACGFGADCGPIQSSGLCYLPNTVQAHASYAFNSYYQRQANAPGSCYFAGSATIAKTDPSYGSCVYPSSPSAAGGRGGTGGSTTTPSLTAPPPPGTTTPIYNNGGLTPGLEPVGPTVNNSGLTPGFTPSLEPVGPTTNNSGLTSGLMPGLEPVAPTTNNSKACLELSITTILISLSCFLVLPFM</sequence>
<reference evidence="1 2" key="1">
    <citation type="journal article" date="2022" name="Plant J.">
        <title>Chromosome-level genome of Camellia lanceoleosa provides a valuable resource for understanding genome evolution and self-incompatibility.</title>
        <authorList>
            <person name="Gong W."/>
            <person name="Xiao S."/>
            <person name="Wang L."/>
            <person name="Liao Z."/>
            <person name="Chang Y."/>
            <person name="Mo W."/>
            <person name="Hu G."/>
            <person name="Li W."/>
            <person name="Zhao G."/>
            <person name="Zhu H."/>
            <person name="Hu X."/>
            <person name="Ji K."/>
            <person name="Xiang X."/>
            <person name="Song Q."/>
            <person name="Yuan D."/>
            <person name="Jin S."/>
            <person name="Zhang L."/>
        </authorList>
    </citation>
    <scope>NUCLEOTIDE SEQUENCE [LARGE SCALE GENOMIC DNA]</scope>
    <source>
        <strain evidence="1">SQ_2022a</strain>
    </source>
</reference>
<dbReference type="Proteomes" id="UP001060215">
    <property type="component" value="Chromosome 5"/>
</dbReference>
<name>A0ACC0H8S3_9ERIC</name>
<accession>A0ACC0H8S3</accession>
<proteinExistence type="predicted"/>
<keyword evidence="2" id="KW-1185">Reference proteome</keyword>
<protein>
    <submittedName>
        <fullName evidence="1">PLASMODESMATA CALLOSE-BINDING PROTEIN 3</fullName>
    </submittedName>
</protein>